<evidence type="ECO:0000256" key="1">
    <source>
        <dbReference type="ARBA" id="ARBA00023002"/>
    </source>
</evidence>
<keyword evidence="1" id="KW-0560">Oxidoreductase</keyword>
<dbReference type="InterPro" id="IPR036188">
    <property type="entry name" value="FAD/NAD-bd_sf"/>
</dbReference>
<dbReference type="PANTHER" id="PTHR43539:SF78">
    <property type="entry name" value="FLAVIN-CONTAINING MONOOXYGENASE"/>
    <property type="match status" value="1"/>
</dbReference>
<dbReference type="Proteomes" id="UP000711614">
    <property type="component" value="Unassembled WGS sequence"/>
</dbReference>
<dbReference type="PRINTS" id="PR00368">
    <property type="entry name" value="FADPNR"/>
</dbReference>
<dbReference type="EMBL" id="JAGIOI010000001">
    <property type="protein sequence ID" value="MBP2414187.1"/>
    <property type="molecule type" value="Genomic_DNA"/>
</dbReference>
<proteinExistence type="predicted"/>
<evidence type="ECO:0000313" key="2">
    <source>
        <dbReference type="EMBL" id="MBP2414187.1"/>
    </source>
</evidence>
<dbReference type="InterPro" id="IPR050982">
    <property type="entry name" value="Auxin_biosynth/cation_transpt"/>
</dbReference>
<comment type="caution">
    <text evidence="2">The sequence shown here is derived from an EMBL/GenBank/DDBJ whole genome shotgun (WGS) entry which is preliminary data.</text>
</comment>
<name>A0ABS4YZH1_9MICC</name>
<accession>A0ABS4YZH1</accession>
<dbReference type="PANTHER" id="PTHR43539">
    <property type="entry name" value="FLAVIN-BINDING MONOOXYGENASE-LIKE PROTEIN (AFU_ORTHOLOGUE AFUA_4G09220)"/>
    <property type="match status" value="1"/>
</dbReference>
<evidence type="ECO:0000313" key="3">
    <source>
        <dbReference type="Proteomes" id="UP000711614"/>
    </source>
</evidence>
<dbReference type="SUPFAM" id="SSF51905">
    <property type="entry name" value="FAD/NAD(P)-binding domain"/>
    <property type="match status" value="2"/>
</dbReference>
<keyword evidence="3" id="KW-1185">Reference proteome</keyword>
<dbReference type="Gene3D" id="3.50.50.60">
    <property type="entry name" value="FAD/NAD(P)-binding domain"/>
    <property type="match status" value="1"/>
</dbReference>
<gene>
    <name evidence="2" type="ORF">JOF48_002986</name>
</gene>
<dbReference type="PRINTS" id="PR00469">
    <property type="entry name" value="PNDRDTASEII"/>
</dbReference>
<protein>
    <submittedName>
        <fullName evidence="2">Flavoprotein involved in K+ transport</fullName>
    </submittedName>
</protein>
<sequence length="372" mass="38552">MAGQQESGTIIVGAGQAGLAAAFALRARGLGCRVLESAGSPGESWRRRWDSLRLFTPAQHCSLPGVAFPAAKGSFPTKDQVADYLAEYAAQLPVTTGISVTGIAARRDRRDGEGFTLDTSAGEFTARHVVIATGATSTAFVPALAGRLSAATRQLHSSEYRNPALLPDGAVLVVGAGTSGLEIAIELARDREVWLAGRVPFHVPDAVLAHAGGLYWQFIHNVLTRRTPLGRKIAADFTAQGGPLISVSLADAERAGVRLLPRLEGIDDGGRPAFAGGPSLAVSTVVWATGYRPDCSWLGALSGGGPPVDGRGWPVTVRGEVPAIPGLYFVGLPFQYGLTSSLLGGVGRDAAHVADLIAERSRQSSAATTAAS</sequence>
<dbReference type="Pfam" id="PF13738">
    <property type="entry name" value="Pyr_redox_3"/>
    <property type="match status" value="1"/>
</dbReference>
<dbReference type="RefSeq" id="WP_209681912.1">
    <property type="nucleotide sequence ID" value="NZ_JAGIOI010000001.1"/>
</dbReference>
<organism evidence="2 3">
    <name type="scientific">Arthrobacter stackebrandtii</name>
    <dbReference type="NCBI Taxonomy" id="272161"/>
    <lineage>
        <taxon>Bacteria</taxon>
        <taxon>Bacillati</taxon>
        <taxon>Actinomycetota</taxon>
        <taxon>Actinomycetes</taxon>
        <taxon>Micrococcales</taxon>
        <taxon>Micrococcaceae</taxon>
        <taxon>Arthrobacter</taxon>
    </lineage>
</organism>
<reference evidence="2 3" key="1">
    <citation type="submission" date="2021-03" db="EMBL/GenBank/DDBJ databases">
        <title>Sequencing the genomes of 1000 actinobacteria strains.</title>
        <authorList>
            <person name="Klenk H.-P."/>
        </authorList>
    </citation>
    <scope>NUCLEOTIDE SEQUENCE [LARGE SCALE GENOMIC DNA]</scope>
    <source>
        <strain evidence="2 3">DSM 16005</strain>
    </source>
</reference>